<gene>
    <name evidence="1" type="ORF">C3B54_11586</name>
</gene>
<proteinExistence type="predicted"/>
<accession>A0A2L2BPN0</accession>
<evidence type="ECO:0000313" key="1">
    <source>
        <dbReference type="EMBL" id="AVG23572.1"/>
    </source>
</evidence>
<organism evidence="1 2">
    <name type="scientific">Pontimonas salivibrio</name>
    <dbReference type="NCBI Taxonomy" id="1159327"/>
    <lineage>
        <taxon>Bacteria</taxon>
        <taxon>Bacillati</taxon>
        <taxon>Actinomycetota</taxon>
        <taxon>Actinomycetes</taxon>
        <taxon>Micrococcales</taxon>
        <taxon>Microbacteriaceae</taxon>
        <taxon>Pontimonas</taxon>
    </lineage>
</organism>
<protein>
    <recommendedName>
        <fullName evidence="3">Secreted protein</fullName>
    </recommendedName>
</protein>
<dbReference type="KEGG" id="psai:C3B54_11586"/>
<dbReference type="Proteomes" id="UP000243077">
    <property type="component" value="Chromosome"/>
</dbReference>
<name>A0A2L2BPN0_9MICO</name>
<sequence length="52" mass="5243">MGRKQAFGWTLIAAAAVISASIFTQAIIAGSEVPVSSSTDTPVVPLAPVEGE</sequence>
<keyword evidence="2" id="KW-1185">Reference proteome</keyword>
<evidence type="ECO:0000313" key="2">
    <source>
        <dbReference type="Proteomes" id="UP000243077"/>
    </source>
</evidence>
<dbReference type="EMBL" id="CP026923">
    <property type="protein sequence ID" value="AVG23572.1"/>
    <property type="molecule type" value="Genomic_DNA"/>
</dbReference>
<evidence type="ECO:0008006" key="3">
    <source>
        <dbReference type="Google" id="ProtNLM"/>
    </source>
</evidence>
<reference evidence="1 2" key="1">
    <citation type="submission" date="2018-02" db="EMBL/GenBank/DDBJ databases">
        <title>Complete genome of the streamlined marine actinobacterium Pontimonas salivibrio CL-TW6 adapted to coastal planktonic lifestype.</title>
        <authorList>
            <person name="Cho B.C."/>
            <person name="Hardies S.C."/>
            <person name="Jang G.I."/>
            <person name="Hwang C.Y."/>
        </authorList>
    </citation>
    <scope>NUCLEOTIDE SEQUENCE [LARGE SCALE GENOMIC DNA]</scope>
    <source>
        <strain evidence="1 2">CL-TW6</strain>
    </source>
</reference>
<dbReference type="AlphaFoldDB" id="A0A2L2BPN0"/>